<keyword evidence="1" id="KW-0812">Transmembrane</keyword>
<protein>
    <submittedName>
        <fullName evidence="2">Uncharacterized protein</fullName>
    </submittedName>
</protein>
<dbReference type="Proteomes" id="UP000198290">
    <property type="component" value="Chromosome"/>
</dbReference>
<reference evidence="2 3" key="2">
    <citation type="journal article" date="2017" name="Genome Announc.">
        <title>Draft genome sequence of Aquitalea magnusonii strain H3, a plant growth-promoting bacterium of duckweed Lemna minor.</title>
        <authorList>
            <person name="Ishizawa H."/>
            <person name="Kuroda M."/>
            <person name="Ike M."/>
        </authorList>
    </citation>
    <scope>NUCLEOTIDE SEQUENCE [LARGE SCALE GENOMIC DNA]</scope>
    <source>
        <strain evidence="2 3">H3</strain>
    </source>
</reference>
<dbReference type="AlphaFoldDB" id="A0A3G9GII3"/>
<keyword evidence="3" id="KW-1185">Reference proteome</keyword>
<dbReference type="KEGG" id="amah:DLM_2317"/>
<dbReference type="EMBL" id="AP018823">
    <property type="protein sequence ID" value="BBF85932.1"/>
    <property type="molecule type" value="Genomic_DNA"/>
</dbReference>
<proteinExistence type="predicted"/>
<evidence type="ECO:0000313" key="2">
    <source>
        <dbReference type="EMBL" id="BBF85932.1"/>
    </source>
</evidence>
<reference evidence="3" key="3">
    <citation type="journal article" date="2017" name="Plant Physiol. Biochem.">
        <title>Differential oxidative and antioxidative response of duckweed Lemna minor toward plant growth promoting/inhibiting bacteria.</title>
        <authorList>
            <person name="Ishizawa H."/>
            <person name="Kuroda M."/>
            <person name="Morikawa M."/>
            <person name="Ike M."/>
        </authorList>
    </citation>
    <scope>NUCLEOTIDE SEQUENCE [LARGE SCALE GENOMIC DNA]</scope>
    <source>
        <strain evidence="3">H3</strain>
    </source>
</reference>
<dbReference type="OrthoDB" id="9953063at2"/>
<organism evidence="2 3">
    <name type="scientific">Aquitalea magnusonii</name>
    <dbReference type="NCBI Taxonomy" id="332411"/>
    <lineage>
        <taxon>Bacteria</taxon>
        <taxon>Pseudomonadati</taxon>
        <taxon>Pseudomonadota</taxon>
        <taxon>Betaproteobacteria</taxon>
        <taxon>Neisseriales</taxon>
        <taxon>Chromobacteriaceae</taxon>
        <taxon>Aquitalea</taxon>
    </lineage>
</organism>
<name>A0A3G9GII3_9NEIS</name>
<evidence type="ECO:0000256" key="1">
    <source>
        <dbReference type="SAM" id="Phobius"/>
    </source>
</evidence>
<dbReference type="RefSeq" id="WP_089086199.1">
    <property type="nucleotide sequence ID" value="NZ_AP018823.1"/>
</dbReference>
<keyword evidence="1" id="KW-0472">Membrane</keyword>
<feature type="transmembrane region" description="Helical" evidence="1">
    <location>
        <begin position="105"/>
        <end position="126"/>
    </location>
</feature>
<accession>A0A3G9GII3</accession>
<keyword evidence="1" id="KW-1133">Transmembrane helix</keyword>
<reference evidence="3" key="1">
    <citation type="journal article" date="2017" name="Biotechnol. Biofuels">
        <title>Evaluation of environmental bacterial communities as a factor affecting the growth of duckweed Lemna minor.</title>
        <authorList>
            <person name="Ishizawa H."/>
            <person name="Kuroda M."/>
            <person name="Morikawa M."/>
            <person name="Ike M."/>
        </authorList>
    </citation>
    <scope>NUCLEOTIDE SEQUENCE [LARGE SCALE GENOMIC DNA]</scope>
    <source>
        <strain evidence="3">H3</strain>
    </source>
</reference>
<sequence length="129" mass="14393">MLPETATLRLHAAALRSTRWLLWPGPCLLLLASIQAGEWRLQTAAALAMLLQSWFCWRLQLDAALLAALENAPSLTVLDDTIHGLFGKAAAGRDFGQRQQGMRRLLIRFFMTTALCWLLAICAMMLPMI</sequence>
<gene>
    <name evidence="2" type="ORF">DLM_2317</name>
</gene>
<evidence type="ECO:0000313" key="3">
    <source>
        <dbReference type="Proteomes" id="UP000198290"/>
    </source>
</evidence>